<dbReference type="OrthoDB" id="5653628at2"/>
<organism evidence="2 3">
    <name type="scientific">Legionella donaldsonii</name>
    <dbReference type="NCBI Taxonomy" id="45060"/>
    <lineage>
        <taxon>Bacteria</taxon>
        <taxon>Pseudomonadati</taxon>
        <taxon>Pseudomonadota</taxon>
        <taxon>Gammaproteobacteria</taxon>
        <taxon>Legionellales</taxon>
        <taxon>Legionellaceae</taxon>
        <taxon>Legionella</taxon>
    </lineage>
</organism>
<dbReference type="EMBL" id="UGOA01000001">
    <property type="protein sequence ID" value="STX43180.1"/>
    <property type="molecule type" value="Genomic_DNA"/>
</dbReference>
<dbReference type="RefSeq" id="WP_115221640.1">
    <property type="nucleotide sequence ID" value="NZ_CAXYJE010000002.1"/>
</dbReference>
<keyword evidence="1" id="KW-0472">Membrane</keyword>
<feature type="transmembrane region" description="Helical" evidence="1">
    <location>
        <begin position="122"/>
        <end position="146"/>
    </location>
</feature>
<dbReference type="Proteomes" id="UP000254677">
    <property type="component" value="Unassembled WGS sequence"/>
</dbReference>
<keyword evidence="3" id="KW-1185">Reference proteome</keyword>
<protein>
    <recommendedName>
        <fullName evidence="4">Yip1 domain</fullName>
    </recommendedName>
</protein>
<accession>A0A378JEW1</accession>
<feature type="transmembrane region" description="Helical" evidence="1">
    <location>
        <begin position="89"/>
        <end position="110"/>
    </location>
</feature>
<keyword evidence="1" id="KW-1133">Transmembrane helix</keyword>
<feature type="transmembrane region" description="Helical" evidence="1">
    <location>
        <begin position="158"/>
        <end position="177"/>
    </location>
</feature>
<feature type="transmembrane region" description="Helical" evidence="1">
    <location>
        <begin position="26"/>
        <end position="46"/>
    </location>
</feature>
<evidence type="ECO:0000313" key="2">
    <source>
        <dbReference type="EMBL" id="STX43180.1"/>
    </source>
</evidence>
<evidence type="ECO:0008006" key="4">
    <source>
        <dbReference type="Google" id="ProtNLM"/>
    </source>
</evidence>
<gene>
    <name evidence="2" type="ORF">NCTC13292_02001</name>
</gene>
<proteinExistence type="predicted"/>
<dbReference type="AlphaFoldDB" id="A0A378JEW1"/>
<sequence length="178" mass="20593">MWDMLFKRYWRVCIFKETPANTPYSHFLLGLVAFLFLALIILQWYITDVQKEFKLITSIFAGLSLLCSYFIYTFVLLKVYRKTNRFAQTLTALLVSHLIVHIFAMPLLLVAPIFNSTINPTFVLFFGILYLILTLVLTVWQFLITAHIYKHALEVDNLASILASVGLLACNILTVSFW</sequence>
<evidence type="ECO:0000313" key="3">
    <source>
        <dbReference type="Proteomes" id="UP000254677"/>
    </source>
</evidence>
<evidence type="ECO:0000256" key="1">
    <source>
        <dbReference type="SAM" id="Phobius"/>
    </source>
</evidence>
<name>A0A378JEW1_9GAMM</name>
<keyword evidence="1" id="KW-0812">Transmembrane</keyword>
<feature type="transmembrane region" description="Helical" evidence="1">
    <location>
        <begin position="58"/>
        <end position="77"/>
    </location>
</feature>
<reference evidence="2 3" key="1">
    <citation type="submission" date="2018-06" db="EMBL/GenBank/DDBJ databases">
        <authorList>
            <consortium name="Pathogen Informatics"/>
            <person name="Doyle S."/>
        </authorList>
    </citation>
    <scope>NUCLEOTIDE SEQUENCE [LARGE SCALE GENOMIC DNA]</scope>
    <source>
        <strain evidence="2 3">NCTC13292</strain>
    </source>
</reference>